<dbReference type="SUPFAM" id="SSF46894">
    <property type="entry name" value="C-terminal effector domain of the bipartite response regulators"/>
    <property type="match status" value="1"/>
</dbReference>
<protein>
    <submittedName>
        <fullName evidence="6">Two component transcriptional regulator, LuxR family</fullName>
    </submittedName>
</protein>
<dbReference type="SMART" id="SM00448">
    <property type="entry name" value="REC"/>
    <property type="match status" value="1"/>
</dbReference>
<dbReference type="InterPro" id="IPR000792">
    <property type="entry name" value="Tscrpt_reg_LuxR_C"/>
</dbReference>
<evidence type="ECO:0000313" key="7">
    <source>
        <dbReference type="Proteomes" id="UP000184191"/>
    </source>
</evidence>
<keyword evidence="2" id="KW-0238">DNA-binding</keyword>
<dbReference type="Gene3D" id="1.10.10.10">
    <property type="entry name" value="Winged helix-like DNA-binding domain superfamily/Winged helix DNA-binding domain"/>
    <property type="match status" value="1"/>
</dbReference>
<feature type="modified residue" description="4-aspartylphosphate" evidence="3">
    <location>
        <position position="54"/>
    </location>
</feature>
<dbReference type="PROSITE" id="PS50110">
    <property type="entry name" value="RESPONSE_REGULATORY"/>
    <property type="match status" value="1"/>
</dbReference>
<dbReference type="OrthoDB" id="3679796at2"/>
<dbReference type="InterPro" id="IPR016032">
    <property type="entry name" value="Sig_transdc_resp-reg_C-effctor"/>
</dbReference>
<dbReference type="CDD" id="cd17535">
    <property type="entry name" value="REC_NarL-like"/>
    <property type="match status" value="1"/>
</dbReference>
<keyword evidence="7" id="KW-1185">Reference proteome</keyword>
<dbReference type="InterPro" id="IPR051015">
    <property type="entry name" value="EvgA-like"/>
</dbReference>
<accession>A0A1M6VID8</accession>
<dbReference type="GO" id="GO:0000160">
    <property type="term" value="P:phosphorelay signal transduction system"/>
    <property type="evidence" value="ECO:0007669"/>
    <property type="project" value="InterPro"/>
</dbReference>
<dbReference type="AlphaFoldDB" id="A0A1M6VID8"/>
<organism evidence="6 7">
    <name type="scientific">Roseovarius marisflavi</name>
    <dbReference type="NCBI Taxonomy" id="1054996"/>
    <lineage>
        <taxon>Bacteria</taxon>
        <taxon>Pseudomonadati</taxon>
        <taxon>Pseudomonadota</taxon>
        <taxon>Alphaproteobacteria</taxon>
        <taxon>Rhodobacterales</taxon>
        <taxon>Roseobacteraceae</taxon>
        <taxon>Roseovarius</taxon>
    </lineage>
</organism>
<dbReference type="EMBL" id="FRBN01000001">
    <property type="protein sequence ID" value="SHK81317.1"/>
    <property type="molecule type" value="Genomic_DNA"/>
</dbReference>
<evidence type="ECO:0000313" key="6">
    <source>
        <dbReference type="EMBL" id="SHK81317.1"/>
    </source>
</evidence>
<evidence type="ECO:0000256" key="3">
    <source>
        <dbReference type="PROSITE-ProRule" id="PRU00169"/>
    </source>
</evidence>
<dbReference type="InterPro" id="IPR011006">
    <property type="entry name" value="CheY-like_superfamily"/>
</dbReference>
<dbReference type="PROSITE" id="PS50043">
    <property type="entry name" value="HTH_LUXR_2"/>
    <property type="match status" value="1"/>
</dbReference>
<dbReference type="InterPro" id="IPR058245">
    <property type="entry name" value="NreC/VraR/RcsB-like_REC"/>
</dbReference>
<name>A0A1M6VID8_9RHOB</name>
<feature type="domain" description="HTH luxR-type" evidence="4">
    <location>
        <begin position="132"/>
        <end position="199"/>
    </location>
</feature>
<keyword evidence="1 3" id="KW-0597">Phosphoprotein</keyword>
<sequence>MKKLLLADDHDLVRETIAEFLRGQNKFDVCVADSLGAALDRCGTDGPFDLVLLDFMMPGMDALSGLARMKARASCPVAIISGTAPPDVARRALRSGAAGFLPKTLDPQSLVAAVHHMLLGETYKPMDFLSLEDSDLNQINLTPRETDVLVGVSKGKSNKEIARDLDIQEVTVKLHLKTMSRKLNARNRTHAAMLGRDMGLA</sequence>
<gene>
    <name evidence="6" type="ORF">SAMN05444414_101335</name>
</gene>
<dbReference type="Gene3D" id="3.40.50.2300">
    <property type="match status" value="1"/>
</dbReference>
<proteinExistence type="predicted"/>
<feature type="domain" description="Response regulatory" evidence="5">
    <location>
        <begin position="3"/>
        <end position="118"/>
    </location>
</feature>
<dbReference type="SMART" id="SM00421">
    <property type="entry name" value="HTH_LUXR"/>
    <property type="match status" value="1"/>
</dbReference>
<dbReference type="InterPro" id="IPR001789">
    <property type="entry name" value="Sig_transdc_resp-reg_receiver"/>
</dbReference>
<dbReference type="SUPFAM" id="SSF52172">
    <property type="entry name" value="CheY-like"/>
    <property type="match status" value="1"/>
</dbReference>
<evidence type="ECO:0000259" key="4">
    <source>
        <dbReference type="PROSITE" id="PS50043"/>
    </source>
</evidence>
<dbReference type="PANTHER" id="PTHR45566:SF1">
    <property type="entry name" value="HTH-TYPE TRANSCRIPTIONAL REGULATOR YHJB-RELATED"/>
    <property type="match status" value="1"/>
</dbReference>
<dbReference type="RefSeq" id="WP_073194255.1">
    <property type="nucleotide sequence ID" value="NZ_FRBN01000001.1"/>
</dbReference>
<dbReference type="Pfam" id="PF00196">
    <property type="entry name" value="GerE"/>
    <property type="match status" value="1"/>
</dbReference>
<evidence type="ECO:0000256" key="1">
    <source>
        <dbReference type="ARBA" id="ARBA00022553"/>
    </source>
</evidence>
<dbReference type="InterPro" id="IPR036388">
    <property type="entry name" value="WH-like_DNA-bd_sf"/>
</dbReference>
<evidence type="ECO:0000256" key="2">
    <source>
        <dbReference type="ARBA" id="ARBA00023125"/>
    </source>
</evidence>
<dbReference type="PANTHER" id="PTHR45566">
    <property type="entry name" value="HTH-TYPE TRANSCRIPTIONAL REGULATOR YHJB-RELATED"/>
    <property type="match status" value="1"/>
</dbReference>
<dbReference type="GO" id="GO:0006355">
    <property type="term" value="P:regulation of DNA-templated transcription"/>
    <property type="evidence" value="ECO:0007669"/>
    <property type="project" value="InterPro"/>
</dbReference>
<dbReference type="STRING" id="1054996.SAMN05444414_101335"/>
<reference evidence="7" key="1">
    <citation type="submission" date="2016-11" db="EMBL/GenBank/DDBJ databases">
        <authorList>
            <person name="Varghese N."/>
            <person name="Submissions S."/>
        </authorList>
    </citation>
    <scope>NUCLEOTIDE SEQUENCE [LARGE SCALE GENOMIC DNA]</scope>
    <source>
        <strain evidence="7">DSM 29327</strain>
    </source>
</reference>
<dbReference type="Proteomes" id="UP000184191">
    <property type="component" value="Unassembled WGS sequence"/>
</dbReference>
<dbReference type="GO" id="GO:0003677">
    <property type="term" value="F:DNA binding"/>
    <property type="evidence" value="ECO:0007669"/>
    <property type="project" value="UniProtKB-KW"/>
</dbReference>
<dbReference type="Pfam" id="PF00072">
    <property type="entry name" value="Response_reg"/>
    <property type="match status" value="1"/>
</dbReference>
<dbReference type="PRINTS" id="PR00038">
    <property type="entry name" value="HTHLUXR"/>
</dbReference>
<dbReference type="CDD" id="cd06170">
    <property type="entry name" value="LuxR_C_like"/>
    <property type="match status" value="1"/>
</dbReference>
<evidence type="ECO:0000259" key="5">
    <source>
        <dbReference type="PROSITE" id="PS50110"/>
    </source>
</evidence>